<keyword evidence="2" id="KW-0378">Hydrolase</keyword>
<evidence type="ECO:0000313" key="2">
    <source>
        <dbReference type="EMBL" id="PLW76783.1"/>
    </source>
</evidence>
<dbReference type="InterPro" id="IPR034122">
    <property type="entry name" value="Retropepsin-like_bacterial"/>
</dbReference>
<dbReference type="GO" id="GO:0006508">
    <property type="term" value="P:proteolysis"/>
    <property type="evidence" value="ECO:0007669"/>
    <property type="project" value="UniProtKB-KW"/>
</dbReference>
<reference evidence="2 3" key="1">
    <citation type="submission" date="2018-01" db="EMBL/GenBank/DDBJ databases">
        <title>The draft genome sequence of Cohaesibacter sp. H1304.</title>
        <authorList>
            <person name="Wang N.-N."/>
            <person name="Du Z.-J."/>
        </authorList>
    </citation>
    <scope>NUCLEOTIDE SEQUENCE [LARGE SCALE GENOMIC DNA]</scope>
    <source>
        <strain evidence="2 3">H1304</strain>
    </source>
</reference>
<dbReference type="Proteomes" id="UP000234881">
    <property type="component" value="Unassembled WGS sequence"/>
</dbReference>
<sequence length="226" mass="23801">MFYVILGIMATAVAVLMFNHEAGEVFGYPIEIVASIALSSSLLLYLIGGNLGRSSLLQSLKQAATWLLIGFALVLGYSFKDDAKLLVSRVTGELLPGAAVVSQSGEVTFRRSDNGHFMVRAQINGETVPMLVDSGASSIVLSYSDATKTGLDLGALSFSAPVSTANGRALAAQVWLQQISVGGIEAQSVPAMVAQKGALRESLLGMSFLDRLEGWSVSGDRLTMIP</sequence>
<keyword evidence="2" id="KW-0645">Protease</keyword>
<dbReference type="AlphaFoldDB" id="A0A2N5XQJ9"/>
<dbReference type="InterPro" id="IPR011969">
    <property type="entry name" value="Clan_AA_Asp_peptidase_C"/>
</dbReference>
<dbReference type="NCBIfam" id="TIGR02281">
    <property type="entry name" value="clan_AA_DTGA"/>
    <property type="match status" value="1"/>
</dbReference>
<feature type="transmembrane region" description="Helical" evidence="1">
    <location>
        <begin position="32"/>
        <end position="51"/>
    </location>
</feature>
<dbReference type="PROSITE" id="PS00141">
    <property type="entry name" value="ASP_PROTEASE"/>
    <property type="match status" value="1"/>
</dbReference>
<keyword evidence="1" id="KW-0812">Transmembrane</keyword>
<evidence type="ECO:0000256" key="1">
    <source>
        <dbReference type="SAM" id="Phobius"/>
    </source>
</evidence>
<feature type="transmembrane region" description="Helical" evidence="1">
    <location>
        <begin position="63"/>
        <end position="79"/>
    </location>
</feature>
<keyword evidence="3" id="KW-1185">Reference proteome</keyword>
<dbReference type="Gene3D" id="2.40.70.10">
    <property type="entry name" value="Acid Proteases"/>
    <property type="match status" value="1"/>
</dbReference>
<gene>
    <name evidence="2" type="ORF">C0081_12025</name>
</gene>
<accession>A0A2N5XQJ9</accession>
<dbReference type="InterPro" id="IPR021109">
    <property type="entry name" value="Peptidase_aspartic_dom_sf"/>
</dbReference>
<dbReference type="InterPro" id="IPR001969">
    <property type="entry name" value="Aspartic_peptidase_AS"/>
</dbReference>
<proteinExistence type="predicted"/>
<name>A0A2N5XQJ9_9HYPH</name>
<organism evidence="2 3">
    <name type="scientific">Cohaesibacter celericrescens</name>
    <dbReference type="NCBI Taxonomy" id="2067669"/>
    <lineage>
        <taxon>Bacteria</taxon>
        <taxon>Pseudomonadati</taxon>
        <taxon>Pseudomonadota</taxon>
        <taxon>Alphaproteobacteria</taxon>
        <taxon>Hyphomicrobiales</taxon>
        <taxon>Cohaesibacteraceae</taxon>
    </lineage>
</organism>
<comment type="caution">
    <text evidence="2">The sequence shown here is derived from an EMBL/GenBank/DDBJ whole genome shotgun (WGS) entry which is preliminary data.</text>
</comment>
<keyword evidence="1" id="KW-1133">Transmembrane helix</keyword>
<dbReference type="CDD" id="cd05483">
    <property type="entry name" value="retropepsin_like_bacteria"/>
    <property type="match status" value="1"/>
</dbReference>
<dbReference type="Pfam" id="PF13975">
    <property type="entry name" value="gag-asp_proteas"/>
    <property type="match status" value="1"/>
</dbReference>
<protein>
    <submittedName>
        <fullName evidence="2">TIGR02281 family clan AA aspartic protease</fullName>
    </submittedName>
</protein>
<dbReference type="EMBL" id="PKUQ01000022">
    <property type="protein sequence ID" value="PLW76783.1"/>
    <property type="molecule type" value="Genomic_DNA"/>
</dbReference>
<dbReference type="OrthoDB" id="7595324at2"/>
<dbReference type="GO" id="GO:0004190">
    <property type="term" value="F:aspartic-type endopeptidase activity"/>
    <property type="evidence" value="ECO:0007669"/>
    <property type="project" value="InterPro"/>
</dbReference>
<dbReference type="RefSeq" id="WP_101534071.1">
    <property type="nucleotide sequence ID" value="NZ_JBFHIU010000048.1"/>
</dbReference>
<dbReference type="SUPFAM" id="SSF50630">
    <property type="entry name" value="Acid proteases"/>
    <property type="match status" value="1"/>
</dbReference>
<evidence type="ECO:0000313" key="3">
    <source>
        <dbReference type="Proteomes" id="UP000234881"/>
    </source>
</evidence>
<keyword evidence="1" id="KW-0472">Membrane</keyword>